<dbReference type="InterPro" id="IPR011042">
    <property type="entry name" value="6-blade_b-propeller_TolB-like"/>
</dbReference>
<feature type="region of interest" description="Disordered" evidence="1">
    <location>
        <begin position="11"/>
        <end position="54"/>
    </location>
</feature>
<name>A0A938BMT3_9BACT</name>
<dbReference type="AlphaFoldDB" id="A0A938BMT3"/>
<gene>
    <name evidence="2" type="ORF">FJZ00_05625</name>
</gene>
<protein>
    <recommendedName>
        <fullName evidence="4">NHL repeat containing protein</fullName>
    </recommendedName>
</protein>
<dbReference type="PANTHER" id="PTHR46388:SF2">
    <property type="entry name" value="NHL REPEAT-CONTAINING PROTEIN 2"/>
    <property type="match status" value="1"/>
</dbReference>
<sequence>MAVNACLPLDVLNPKPPGDGVNLPDKVTPTAAPADGGGGTTPPAAPTAPVTLPPTPVPVGKLNLSQLGFLVSNNAAGIKGTVSGPSTLVSNNAAGLVSNNAAGLVSNNAAGLIANNAAGLVGGSGGSLVGGGGGALVGGSGGSYRVAAATIVNVAEGTVYFTTPDERFYVDANRNLIGQLTDKDGKFDLKGPSAKDVIINVLLSGNRRLTALVNTTAASDDIKVDVATTLATEYLRGKAQEFGFKLADVFADEAAPGILANITGITREFLASDAALAKLGPGDLAINNIPVLRQRYAVLLGSGSEKRLSNEWVKLLRALKKDSTSPDWIYRPIAVTTLDTGTAIPPGDQVLSVAVAPSGAPNAGKIYVATVNANRASLLEVPAGGGTPRSLLKKFRLGDGAWRSPGTLEVRSNGQVILMDALNQWIGYLDPAGNPAPEDEAGGGGYLGLSEWFNGDYSKWKNPKALVDVYCAIDCANGTDSSVDDMALDDAANPNLYFADLGNHAIWKVAAPFTNSPDKAATVFAGKSKEVFTGIAVANTAAALRFNQPAKVTFHKKDGVSWLYVADGGDHIVVRINVATGAAERVAGQVPPETFKFETGTKKGVREALCYDPAEEGQTALGAHLRFPQKMLFDSQNRMLLADSDNRLIRIATVYDSQPKVWTLAGIPPKTNDRCEAIGLPPPFANEDGEARKVALGETQGMSFDPEGNLILSDVRTNRVRKIWTSFLQ</sequence>
<evidence type="ECO:0000256" key="1">
    <source>
        <dbReference type="SAM" id="MobiDB-lite"/>
    </source>
</evidence>
<organism evidence="2 3">
    <name type="scientific">Candidatus Tanganyikabacteria bacterium</name>
    <dbReference type="NCBI Taxonomy" id="2961651"/>
    <lineage>
        <taxon>Bacteria</taxon>
        <taxon>Bacillati</taxon>
        <taxon>Candidatus Sericytochromatia</taxon>
        <taxon>Candidatus Tanganyikabacteria</taxon>
    </lineage>
</organism>
<dbReference type="SUPFAM" id="SSF63825">
    <property type="entry name" value="YWTD domain"/>
    <property type="match status" value="2"/>
</dbReference>
<evidence type="ECO:0000313" key="2">
    <source>
        <dbReference type="EMBL" id="MBM3274608.1"/>
    </source>
</evidence>
<feature type="compositionally biased region" description="Pro residues" evidence="1">
    <location>
        <begin position="43"/>
        <end position="54"/>
    </location>
</feature>
<proteinExistence type="predicted"/>
<dbReference type="Gene3D" id="2.120.10.30">
    <property type="entry name" value="TolB, C-terminal domain"/>
    <property type="match status" value="2"/>
</dbReference>
<accession>A0A938BMT3</accession>
<reference evidence="2 3" key="1">
    <citation type="submission" date="2019-03" db="EMBL/GenBank/DDBJ databases">
        <title>Lake Tanganyika Metagenome-Assembled Genomes (MAGs).</title>
        <authorList>
            <person name="Tran P."/>
        </authorList>
    </citation>
    <scope>NUCLEOTIDE SEQUENCE [LARGE SCALE GENOMIC DNA]</scope>
    <source>
        <strain evidence="2">K_DeepCast_65m_m2_236</strain>
    </source>
</reference>
<comment type="caution">
    <text evidence="2">The sequence shown here is derived from an EMBL/GenBank/DDBJ whole genome shotgun (WGS) entry which is preliminary data.</text>
</comment>
<dbReference type="PANTHER" id="PTHR46388">
    <property type="entry name" value="NHL REPEAT-CONTAINING PROTEIN 2"/>
    <property type="match status" value="1"/>
</dbReference>
<evidence type="ECO:0008006" key="4">
    <source>
        <dbReference type="Google" id="ProtNLM"/>
    </source>
</evidence>
<dbReference type="EMBL" id="VGJX01000269">
    <property type="protein sequence ID" value="MBM3274608.1"/>
    <property type="molecule type" value="Genomic_DNA"/>
</dbReference>
<dbReference type="Proteomes" id="UP000703893">
    <property type="component" value="Unassembled WGS sequence"/>
</dbReference>
<evidence type="ECO:0000313" key="3">
    <source>
        <dbReference type="Proteomes" id="UP000703893"/>
    </source>
</evidence>